<name>A0ABS4FVZ1_9BACL</name>
<comment type="caution">
    <text evidence="1">The sequence shown here is derived from an EMBL/GenBank/DDBJ whole genome shotgun (WGS) entry which is preliminary data.</text>
</comment>
<sequence length="51" mass="6175">MLLYNYCLFEEGTFERYSGNLEAETEFLRNKEKLYILLYGGFKSNECRNTY</sequence>
<organism evidence="1 2">
    <name type="scientific">Paenibacillus turicensis</name>
    <dbReference type="NCBI Taxonomy" id="160487"/>
    <lineage>
        <taxon>Bacteria</taxon>
        <taxon>Bacillati</taxon>
        <taxon>Bacillota</taxon>
        <taxon>Bacilli</taxon>
        <taxon>Bacillales</taxon>
        <taxon>Paenibacillaceae</taxon>
        <taxon>Paenibacillus</taxon>
    </lineage>
</organism>
<reference evidence="1 2" key="1">
    <citation type="submission" date="2021-03" db="EMBL/GenBank/DDBJ databases">
        <title>Genomic Encyclopedia of Type Strains, Phase IV (KMG-IV): sequencing the most valuable type-strain genomes for metagenomic binning, comparative biology and taxonomic classification.</title>
        <authorList>
            <person name="Goeker M."/>
        </authorList>
    </citation>
    <scope>NUCLEOTIDE SEQUENCE [LARGE SCALE GENOMIC DNA]</scope>
    <source>
        <strain evidence="1 2">DSM 14349</strain>
    </source>
</reference>
<protein>
    <submittedName>
        <fullName evidence="1">Uncharacterized protein</fullName>
    </submittedName>
</protein>
<evidence type="ECO:0000313" key="1">
    <source>
        <dbReference type="EMBL" id="MBP1906751.1"/>
    </source>
</evidence>
<keyword evidence="2" id="KW-1185">Reference proteome</keyword>
<dbReference type="EMBL" id="JAGGKG010000018">
    <property type="protein sequence ID" value="MBP1906751.1"/>
    <property type="molecule type" value="Genomic_DNA"/>
</dbReference>
<gene>
    <name evidence="1" type="ORF">J2Z32_003415</name>
</gene>
<proteinExistence type="predicted"/>
<accession>A0ABS4FVZ1</accession>
<dbReference type="Proteomes" id="UP001519272">
    <property type="component" value="Unassembled WGS sequence"/>
</dbReference>
<evidence type="ECO:0000313" key="2">
    <source>
        <dbReference type="Proteomes" id="UP001519272"/>
    </source>
</evidence>